<keyword evidence="2" id="KW-1185">Reference proteome</keyword>
<accession>A0A922KZ47</accession>
<gene>
    <name evidence="1" type="ORF">DERF_012931</name>
</gene>
<dbReference type="AlphaFoldDB" id="A0A922KZ47"/>
<evidence type="ECO:0000313" key="2">
    <source>
        <dbReference type="Proteomes" id="UP000790347"/>
    </source>
</evidence>
<comment type="caution">
    <text evidence="1">The sequence shown here is derived from an EMBL/GenBank/DDBJ whole genome shotgun (WGS) entry which is preliminary data.</text>
</comment>
<proteinExistence type="predicted"/>
<name>A0A922KZ47_DERFA</name>
<protein>
    <submittedName>
        <fullName evidence="1">Uncharacterized protein</fullName>
    </submittedName>
</protein>
<evidence type="ECO:0000313" key="1">
    <source>
        <dbReference type="EMBL" id="KAH9502142.1"/>
    </source>
</evidence>
<reference evidence="1" key="1">
    <citation type="submission" date="2013-05" db="EMBL/GenBank/DDBJ databases">
        <authorList>
            <person name="Yim A.K.Y."/>
            <person name="Chan T.F."/>
            <person name="Ji K.M."/>
            <person name="Liu X.Y."/>
            <person name="Zhou J.W."/>
            <person name="Li R.Q."/>
            <person name="Yang K.Y."/>
            <person name="Li J."/>
            <person name="Li M."/>
            <person name="Law P.T.W."/>
            <person name="Wu Y.L."/>
            <person name="Cai Z.L."/>
            <person name="Qin H."/>
            <person name="Bao Y."/>
            <person name="Leung R.K.K."/>
            <person name="Ng P.K.S."/>
            <person name="Zou J."/>
            <person name="Zhong X.J."/>
            <person name="Ran P.X."/>
            <person name="Zhong N.S."/>
            <person name="Liu Z.G."/>
            <person name="Tsui S.K.W."/>
        </authorList>
    </citation>
    <scope>NUCLEOTIDE SEQUENCE</scope>
    <source>
        <strain evidence="1">Derf</strain>
        <tissue evidence="1">Whole organism</tissue>
    </source>
</reference>
<dbReference type="Proteomes" id="UP000790347">
    <property type="component" value="Unassembled WGS sequence"/>
</dbReference>
<sequence>MVDLPPNMLPSYSPALRMRHSIGGCFAVYNGTYHIVTKYYRFPPYCSNLQADLFVILEAVNFAKEKFSSAAVITIINNNIGAIKHILKMTARKQSTWQGKL</sequence>
<reference evidence="1" key="2">
    <citation type="journal article" date="2022" name="Res Sq">
        <title>Comparative Genomics Reveals Insights into the Divergent Evolution of Astigmatic Mites and Household Pest Adaptations.</title>
        <authorList>
            <person name="Xiong Q."/>
            <person name="Wan A.T.-Y."/>
            <person name="Liu X.-Y."/>
            <person name="Fung C.S.-H."/>
            <person name="Xiao X."/>
            <person name="Malainual N."/>
            <person name="Hou J."/>
            <person name="Wang L."/>
            <person name="Wang M."/>
            <person name="Yang K."/>
            <person name="Cui Y."/>
            <person name="Leung E."/>
            <person name="Nong W."/>
            <person name="Shin S.-K."/>
            <person name="Au S."/>
            <person name="Jeong K.Y."/>
            <person name="Chew F.T."/>
            <person name="Hui J."/>
            <person name="Leung T.F."/>
            <person name="Tungtrongchitr A."/>
            <person name="Zhong N."/>
            <person name="Liu Z."/>
            <person name="Tsui S."/>
        </authorList>
    </citation>
    <scope>NUCLEOTIDE SEQUENCE</scope>
    <source>
        <strain evidence="1">Derf</strain>
        <tissue evidence="1">Whole organism</tissue>
    </source>
</reference>
<organism evidence="1 2">
    <name type="scientific">Dermatophagoides farinae</name>
    <name type="common">American house dust mite</name>
    <dbReference type="NCBI Taxonomy" id="6954"/>
    <lineage>
        <taxon>Eukaryota</taxon>
        <taxon>Metazoa</taxon>
        <taxon>Ecdysozoa</taxon>
        <taxon>Arthropoda</taxon>
        <taxon>Chelicerata</taxon>
        <taxon>Arachnida</taxon>
        <taxon>Acari</taxon>
        <taxon>Acariformes</taxon>
        <taxon>Sarcoptiformes</taxon>
        <taxon>Astigmata</taxon>
        <taxon>Psoroptidia</taxon>
        <taxon>Analgoidea</taxon>
        <taxon>Pyroglyphidae</taxon>
        <taxon>Dermatophagoidinae</taxon>
        <taxon>Dermatophagoides</taxon>
    </lineage>
</organism>
<dbReference type="EMBL" id="ASGP02000006">
    <property type="protein sequence ID" value="KAH9502142.1"/>
    <property type="molecule type" value="Genomic_DNA"/>
</dbReference>